<protein>
    <submittedName>
        <fullName evidence="1">Uncharacterized protein</fullName>
    </submittedName>
</protein>
<gene>
    <name evidence="1" type="ORF">GC097_06880</name>
</gene>
<sequence length="92" mass="9993">MSKGNQDFSKIFSEIQREFTHFASSYAKAVKSGANTVGKQVIDAVDNMDQPANIVASKLIAAVKSGVKNAGEQMINSGIDYVNHMNTKKNKE</sequence>
<dbReference type="EMBL" id="WHNZ01000015">
    <property type="protein sequence ID" value="NOU99733.1"/>
    <property type="molecule type" value="Genomic_DNA"/>
</dbReference>
<organism evidence="1 2">
    <name type="scientific">Paenibacillus planticolens</name>
    <dbReference type="NCBI Taxonomy" id="2654976"/>
    <lineage>
        <taxon>Bacteria</taxon>
        <taxon>Bacillati</taxon>
        <taxon>Bacillota</taxon>
        <taxon>Bacilli</taxon>
        <taxon>Bacillales</taxon>
        <taxon>Paenibacillaceae</taxon>
        <taxon>Paenibacillus</taxon>
    </lineage>
</organism>
<comment type="caution">
    <text evidence="1">The sequence shown here is derived from an EMBL/GenBank/DDBJ whole genome shotgun (WGS) entry which is preliminary data.</text>
</comment>
<dbReference type="Proteomes" id="UP000618579">
    <property type="component" value="Unassembled WGS sequence"/>
</dbReference>
<dbReference type="RefSeq" id="WP_171682605.1">
    <property type="nucleotide sequence ID" value="NZ_WHNZ01000015.1"/>
</dbReference>
<evidence type="ECO:0000313" key="1">
    <source>
        <dbReference type="EMBL" id="NOU99733.1"/>
    </source>
</evidence>
<name>A0ABX1ZLT6_9BACL</name>
<accession>A0ABX1ZLT6</accession>
<keyword evidence="2" id="KW-1185">Reference proteome</keyword>
<proteinExistence type="predicted"/>
<reference evidence="1 2" key="1">
    <citation type="submission" date="2019-10" db="EMBL/GenBank/DDBJ databases">
        <title>Description of Paenibacillus pedi sp. nov.</title>
        <authorList>
            <person name="Carlier A."/>
            <person name="Qi S."/>
        </authorList>
    </citation>
    <scope>NUCLEOTIDE SEQUENCE [LARGE SCALE GENOMIC DNA]</scope>
    <source>
        <strain evidence="1 2">LMG 31457</strain>
    </source>
</reference>
<evidence type="ECO:0000313" key="2">
    <source>
        <dbReference type="Proteomes" id="UP000618579"/>
    </source>
</evidence>